<evidence type="ECO:0000256" key="14">
    <source>
        <dbReference type="ARBA" id="ARBA00043957"/>
    </source>
</evidence>
<dbReference type="SUPFAM" id="SSF53098">
    <property type="entry name" value="Ribonuclease H-like"/>
    <property type="match status" value="1"/>
</dbReference>
<dbReference type="GO" id="GO:0003727">
    <property type="term" value="F:single-stranded RNA binding"/>
    <property type="evidence" value="ECO:0007669"/>
    <property type="project" value="TreeGrafter"/>
</dbReference>
<dbReference type="GO" id="GO:0000176">
    <property type="term" value="C:nuclear exosome (RNase complex)"/>
    <property type="evidence" value="ECO:0007669"/>
    <property type="project" value="InterPro"/>
</dbReference>
<feature type="domain" description="Fibronectin type-III" evidence="18">
    <location>
        <begin position="824"/>
        <end position="917"/>
    </location>
</feature>
<dbReference type="PANTHER" id="PTHR12124:SF47">
    <property type="entry name" value="EXOSOME COMPONENT 10"/>
    <property type="match status" value="1"/>
</dbReference>
<dbReference type="Gene3D" id="1.10.150.80">
    <property type="entry name" value="HRDC domain"/>
    <property type="match status" value="1"/>
</dbReference>
<evidence type="ECO:0000313" key="21">
    <source>
        <dbReference type="Proteomes" id="UP001460270"/>
    </source>
</evidence>
<keyword evidence="3" id="KW-1003">Cell membrane</keyword>
<dbReference type="InterPro" id="IPR013783">
    <property type="entry name" value="Ig-like_fold"/>
</dbReference>
<dbReference type="FunFam" id="2.60.40.10:FF:000028">
    <property type="entry name" value="Neuronal cell adhesion molecule"/>
    <property type="match status" value="1"/>
</dbReference>
<dbReference type="SMART" id="SM00474">
    <property type="entry name" value="35EXOc"/>
    <property type="match status" value="1"/>
</dbReference>
<evidence type="ECO:0000259" key="18">
    <source>
        <dbReference type="PROSITE" id="PS50853"/>
    </source>
</evidence>
<dbReference type="Pfam" id="PF00570">
    <property type="entry name" value="HRDC"/>
    <property type="match status" value="1"/>
</dbReference>
<dbReference type="CDD" id="cd00063">
    <property type="entry name" value="FN3"/>
    <property type="match status" value="3"/>
</dbReference>
<dbReference type="GO" id="GO:0000166">
    <property type="term" value="F:nucleotide binding"/>
    <property type="evidence" value="ECO:0007669"/>
    <property type="project" value="InterPro"/>
</dbReference>
<dbReference type="PROSITE" id="PS50835">
    <property type="entry name" value="IG_LIKE"/>
    <property type="match status" value="6"/>
</dbReference>
<feature type="domain" description="Ig-like" evidence="17">
    <location>
        <begin position="321"/>
        <end position="405"/>
    </location>
</feature>
<dbReference type="PROSITE" id="PS50967">
    <property type="entry name" value="HRDC"/>
    <property type="match status" value="1"/>
</dbReference>
<dbReference type="InterPro" id="IPR003598">
    <property type="entry name" value="Ig_sub2"/>
</dbReference>
<dbReference type="PANTHER" id="PTHR12124">
    <property type="entry name" value="POLYMYOSITIS/SCLERODERMA AUTOANTIGEN-RELATED"/>
    <property type="match status" value="1"/>
</dbReference>
<evidence type="ECO:0000256" key="6">
    <source>
        <dbReference type="ARBA" id="ARBA00022737"/>
    </source>
</evidence>
<evidence type="ECO:0000256" key="11">
    <source>
        <dbReference type="ARBA" id="ARBA00023180"/>
    </source>
</evidence>
<evidence type="ECO:0000256" key="10">
    <source>
        <dbReference type="ARBA" id="ARBA00023157"/>
    </source>
</evidence>
<dbReference type="InterPro" id="IPR007110">
    <property type="entry name" value="Ig-like_dom"/>
</dbReference>
<feature type="domain" description="Fibronectin type-III" evidence="18">
    <location>
        <begin position="578"/>
        <end position="663"/>
    </location>
</feature>
<dbReference type="GO" id="GO:0007155">
    <property type="term" value="P:cell adhesion"/>
    <property type="evidence" value="ECO:0007669"/>
    <property type="project" value="UniProtKB-KW"/>
</dbReference>
<dbReference type="InterPro" id="IPR012337">
    <property type="entry name" value="RNaseH-like_sf"/>
</dbReference>
<dbReference type="FunFam" id="2.60.40.10:FF:000004">
    <property type="entry name" value="DCC isoform 1"/>
    <property type="match status" value="2"/>
</dbReference>
<dbReference type="FunFam" id="2.60.40.10:FF:000005">
    <property type="entry name" value="Neuronal cell adhesion molecule"/>
    <property type="match status" value="1"/>
</dbReference>
<feature type="region of interest" description="Disordered" evidence="15">
    <location>
        <begin position="651"/>
        <end position="676"/>
    </location>
</feature>
<keyword evidence="6" id="KW-0677">Repeat</keyword>
<sequence length="1832" mass="204397">MTLPWKQLLLLSIMDCLAECLDTVSFHGPSWRMEPGDLFIPVDSIEEEATLTCDAKGSPPPQYRWSLNGTLINLGLDRRRRLSGGNLIISSLDRTQDVGQYQCMAFNTVGAILSRRASLQFAYLDHFKVHTRSAVSVREGQGVVLLCGTPTSSGDLTYAWVFNEYPYFVQQDNRRFVSQQTGNLYISKVEPSDVGNYTCVVMNSVTKGKVQSSPTSLILRTDGVMGEYEPKIEVNFPDNVSAAKGSTVTLECFALGNPVPEITWKRANGVPFPSKVKMKYSNAVLEIPSFQQDDTGGYECVAENKMGKNIATGKLAFYAKPQWVQTMKDTALAIEERLYWECRANGKPKPSYTWLKNGQPLGPEDRIHVEEGVLSVSVLTLADAGMYQCVAENKHGVIYFAAELMVLASPPDFTGNVLRALLKAKAGTTVTLECKPQAYPMASILWKKGNLPIHTSDRIRLSPDGTLKLANVSKSDAGSYTCFARNRFGMSSTTGRLLVTDPTRITQGPSDMEIIVGESIVLPCQVSSDPVLDISFSWAFNGHLIAKDDGHFELVGGRTAGDLMIRNIQLYHAGKYICVVDTDVESLSAVAVLIVKGPPSPPAVVTVEERVNTVPEVIDGNTLTATVVDLNAWVEYEFRVLARNSVGVGEPSPVSVKTRTEDAVPDAAPGNVGGGGGSRSELVITWEHLAFSPFHVKVGTYNSKGQGPFSPVVTIYSAEIEPSGMPAGVWARSVSASEIEVNWQALSFTPERVLGYEVVYWEDDTKPETMGKVRVPWNQTSATVSGLAGHTQYFLTVSAFNTAGTGPFLPAINVTTKKPPPAQPPLNVEWTLIGSHLSLYWEPVVAMESESEVTGYELSYRRQRHKEVNTLTTSNSSAELTLLEEDEDYIIHIRTMSEGGLGPASDPIRVHQLSMSARGSSGCILETSPLSLLLTIAISTITVDIMMDSSKNKGSSNSGAQDSSSDTPEEDNPELCPGFKDVDSFVKYGLGAVLSATKASAGLPQAGDEFDFYRSFPGFQEFCESQGDKLLLCMSQIMQHHGCRSHLRDRSKLTGLEERFDLVVDSNDVILERVGMLLDEADGVNRSQQPVMPAGFQPPKVVVSSWNRKGSSPGSRSETYKLLHAKNVARPQLKFKEKIDNSNTPFVPKIFIKPNAIKPLPSYFSNKQIRKERPEDLDVPAALADFIHQQRTQEHVDDMFAHPYQYEIDHLTVSDGLLSKPEPQMYKALEETKLTFIDTLEELVILNEKLCKLHEFAVDLEHHSYRSFLGITCLMQISTREEDFIIDTLELRSEMYILNESFTDSAIVKVFHGADSDIECQPCSKLGPTLVRPSSQALLQCGHRQRYQLADWRIRPLPEEMVQYARTDTHYLLYIYDRMRAQLLEFNHGQPGLLQSVWNKSKDISLKKYVKPIYTEDSYLEVQRKQKKSYNTQQLTAFRLLFAWRDKLARQEDESTGYVLPTHMMNKISEELPKEPQGIIACCNPVPPLVRQQVNELHLLVQQAREMPLLKAEIVAQKNKGLTPVKKPEVTLFGPHDTSRVSESDISQFLSHELPVKQGILFSEETHMDVDVDKLSILFILQEVVTKKAEDSGSQMKAKRIIEAFENPFRMYLPSDVHINKNAKFDPNSKIFEISKRWKLQSIEQQQKELEAKKKAKEEARKLTDERKKAKKSYQESLQDVTTVRQQAVESGKAVGKKRERVPSEVGESTPKPIKKTKPAENLASADSFTPFDYSQSQLKVFAGGAKSKDDTQFDPYRQGHESKKKVCTYNAHYLSYYQMIKYFSIIECLLKSFQRDQIQILVLGIAVCLTCLENQTGKPKKKAHHYNALNV</sequence>
<evidence type="ECO:0000256" key="4">
    <source>
        <dbReference type="ARBA" id="ARBA00022552"/>
    </source>
</evidence>
<dbReference type="Proteomes" id="UP001460270">
    <property type="component" value="Unassembled WGS sequence"/>
</dbReference>
<dbReference type="EMBL" id="JBBPFD010000491">
    <property type="protein sequence ID" value="KAK7878610.1"/>
    <property type="molecule type" value="Genomic_DNA"/>
</dbReference>
<dbReference type="SUPFAM" id="SSF47819">
    <property type="entry name" value="HRDC-like"/>
    <property type="match status" value="1"/>
</dbReference>
<dbReference type="InterPro" id="IPR036179">
    <property type="entry name" value="Ig-like_dom_sf"/>
</dbReference>
<dbReference type="PROSITE" id="PS50853">
    <property type="entry name" value="FN3"/>
    <property type="match status" value="3"/>
</dbReference>
<dbReference type="SUPFAM" id="SSF48726">
    <property type="entry name" value="Immunoglobulin"/>
    <property type="match status" value="6"/>
</dbReference>
<dbReference type="GO" id="GO:0000175">
    <property type="term" value="F:3'-5'-RNA exonuclease activity"/>
    <property type="evidence" value="ECO:0007669"/>
    <property type="project" value="InterPro"/>
</dbReference>
<dbReference type="InterPro" id="IPR002562">
    <property type="entry name" value="3'-5'_exonuclease_dom"/>
</dbReference>
<dbReference type="Pfam" id="PF01612">
    <property type="entry name" value="DNA_pol_A_exo1"/>
    <property type="match status" value="2"/>
</dbReference>
<dbReference type="InterPro" id="IPR036397">
    <property type="entry name" value="RNaseH_sf"/>
</dbReference>
<dbReference type="FunFam" id="2.60.40.10:FF:000054">
    <property type="entry name" value="Contactin 1"/>
    <property type="match status" value="1"/>
</dbReference>
<evidence type="ECO:0000256" key="13">
    <source>
        <dbReference type="ARBA" id="ARBA00023319"/>
    </source>
</evidence>
<feature type="chain" id="PRO_5043698972" evidence="16">
    <location>
        <begin position="19"/>
        <end position="1832"/>
    </location>
</feature>
<feature type="domain" description="Ig-like" evidence="17">
    <location>
        <begin position="411"/>
        <end position="500"/>
    </location>
</feature>
<dbReference type="GO" id="GO:0071040">
    <property type="term" value="P:nuclear polyadenylation-dependent antisense transcript catabolic process"/>
    <property type="evidence" value="ECO:0007669"/>
    <property type="project" value="TreeGrafter"/>
</dbReference>
<evidence type="ECO:0000256" key="8">
    <source>
        <dbReference type="ARBA" id="ARBA00022889"/>
    </source>
</evidence>
<evidence type="ECO:0000256" key="5">
    <source>
        <dbReference type="ARBA" id="ARBA00022729"/>
    </source>
</evidence>
<evidence type="ECO:0000259" key="17">
    <source>
        <dbReference type="PROSITE" id="PS50835"/>
    </source>
</evidence>
<evidence type="ECO:0000256" key="15">
    <source>
        <dbReference type="SAM" id="MobiDB-lite"/>
    </source>
</evidence>
<dbReference type="Gene3D" id="2.60.40.10">
    <property type="entry name" value="Immunoglobulins"/>
    <property type="match status" value="9"/>
</dbReference>
<dbReference type="Pfam" id="PF00041">
    <property type="entry name" value="fn3"/>
    <property type="match status" value="2"/>
</dbReference>
<comment type="similarity">
    <text evidence="14">Belongs to the exosome component 10/RRP6 family.</text>
</comment>
<dbReference type="Gene3D" id="3.30.420.10">
    <property type="entry name" value="Ribonuclease H-like superfamily/Ribonuclease H"/>
    <property type="match status" value="2"/>
</dbReference>
<evidence type="ECO:0000256" key="9">
    <source>
        <dbReference type="ARBA" id="ARBA00023136"/>
    </source>
</evidence>
<proteinExistence type="inferred from homology"/>
<evidence type="ECO:0000256" key="1">
    <source>
        <dbReference type="ARBA" id="ARBA00004123"/>
    </source>
</evidence>
<feature type="region of interest" description="Disordered" evidence="15">
    <location>
        <begin position="1654"/>
        <end position="1675"/>
    </location>
</feature>
<evidence type="ECO:0000256" key="12">
    <source>
        <dbReference type="ARBA" id="ARBA00023242"/>
    </source>
</evidence>
<dbReference type="SMART" id="SM00341">
    <property type="entry name" value="HRDC"/>
    <property type="match status" value="1"/>
</dbReference>
<dbReference type="SMART" id="SM00060">
    <property type="entry name" value="FN3"/>
    <property type="match status" value="3"/>
</dbReference>
<evidence type="ECO:0000313" key="20">
    <source>
        <dbReference type="EMBL" id="KAK7878610.1"/>
    </source>
</evidence>
<dbReference type="InterPro" id="IPR002121">
    <property type="entry name" value="HRDC_dom"/>
</dbReference>
<keyword evidence="11" id="KW-0325">Glycoprotein</keyword>
<evidence type="ECO:0000259" key="19">
    <source>
        <dbReference type="PROSITE" id="PS50967"/>
    </source>
</evidence>
<dbReference type="InterPro" id="IPR010997">
    <property type="entry name" value="HRDC-like_sf"/>
</dbReference>
<dbReference type="SMART" id="SM00408">
    <property type="entry name" value="IGc2"/>
    <property type="match status" value="6"/>
</dbReference>
<feature type="domain" description="Ig-like" evidence="17">
    <location>
        <begin position="230"/>
        <end position="311"/>
    </location>
</feature>
<dbReference type="InterPro" id="IPR003961">
    <property type="entry name" value="FN3_dom"/>
</dbReference>
<dbReference type="InterPro" id="IPR045092">
    <property type="entry name" value="Rrp6-like"/>
</dbReference>
<keyword evidence="5 16" id="KW-0732">Signal</keyword>
<dbReference type="InterPro" id="IPR036116">
    <property type="entry name" value="FN3_sf"/>
</dbReference>
<feature type="compositionally biased region" description="Low complexity" evidence="15">
    <location>
        <begin position="952"/>
        <end position="966"/>
    </location>
</feature>
<feature type="signal peptide" evidence="16">
    <location>
        <begin position="1"/>
        <end position="18"/>
    </location>
</feature>
<feature type="region of interest" description="Disordered" evidence="15">
    <location>
        <begin position="1688"/>
        <end position="1720"/>
    </location>
</feature>
<dbReference type="Pfam" id="PF07679">
    <property type="entry name" value="I-set"/>
    <property type="match status" value="4"/>
</dbReference>
<keyword evidence="9" id="KW-0472">Membrane</keyword>
<evidence type="ECO:0000256" key="2">
    <source>
        <dbReference type="ARBA" id="ARBA00004236"/>
    </source>
</evidence>
<dbReference type="GO" id="GO:0071044">
    <property type="term" value="P:histone mRNA catabolic process"/>
    <property type="evidence" value="ECO:0007669"/>
    <property type="project" value="TreeGrafter"/>
</dbReference>
<dbReference type="GO" id="GO:0071035">
    <property type="term" value="P:nuclear polyadenylation-dependent rRNA catabolic process"/>
    <property type="evidence" value="ECO:0007669"/>
    <property type="project" value="TreeGrafter"/>
</dbReference>
<accession>A0AAW0MFY1</accession>
<dbReference type="InterPro" id="IPR012588">
    <property type="entry name" value="Exosome-assoc_fac_Rrp6_N"/>
</dbReference>
<dbReference type="FunFam" id="2.60.40.10:FF:000064">
    <property type="entry name" value="Contactin 1"/>
    <property type="match status" value="1"/>
</dbReference>
<gene>
    <name evidence="20" type="ORF">WMY93_030446</name>
</gene>
<evidence type="ECO:0000256" key="3">
    <source>
        <dbReference type="ARBA" id="ARBA00022475"/>
    </source>
</evidence>
<protein>
    <submittedName>
        <fullName evidence="20">Uncharacterized protein</fullName>
    </submittedName>
</protein>
<dbReference type="GO" id="GO:0071036">
    <property type="term" value="P:nuclear polyadenylation-dependent snoRNA catabolic process"/>
    <property type="evidence" value="ECO:0007669"/>
    <property type="project" value="TreeGrafter"/>
</dbReference>
<dbReference type="InterPro" id="IPR044876">
    <property type="entry name" value="HRDC_dom_sf"/>
</dbReference>
<keyword evidence="8" id="KW-0130">Cell adhesion</keyword>
<feature type="region of interest" description="Disordered" evidence="15">
    <location>
        <begin position="950"/>
        <end position="976"/>
    </location>
</feature>
<dbReference type="Pfam" id="PF08066">
    <property type="entry name" value="PMC2NT"/>
    <property type="match status" value="1"/>
</dbReference>
<dbReference type="FunFam" id="1.10.150.80:FF:000001">
    <property type="entry name" value="Putative exosome component 10"/>
    <property type="match status" value="1"/>
</dbReference>
<keyword evidence="4" id="KW-0698">rRNA processing</keyword>
<evidence type="ECO:0000256" key="7">
    <source>
        <dbReference type="ARBA" id="ARBA00022835"/>
    </source>
</evidence>
<dbReference type="FunFam" id="2.60.40.10:FF:000052">
    <property type="entry name" value="Contactin 1"/>
    <property type="match status" value="1"/>
</dbReference>
<keyword evidence="12" id="KW-0539">Nucleus</keyword>
<keyword evidence="7" id="KW-0271">Exosome</keyword>
<feature type="compositionally biased region" description="Basic and acidic residues" evidence="15">
    <location>
        <begin position="1654"/>
        <end position="1668"/>
    </location>
</feature>
<dbReference type="SMART" id="SM00409">
    <property type="entry name" value="IG"/>
    <property type="match status" value="6"/>
</dbReference>
<dbReference type="GO" id="GO:0071051">
    <property type="term" value="P:poly(A)-dependent snoRNA 3'-end processing"/>
    <property type="evidence" value="ECO:0007669"/>
    <property type="project" value="TreeGrafter"/>
</dbReference>
<dbReference type="GO" id="GO:0071039">
    <property type="term" value="P:nuclear polyadenylation-dependent CUT catabolic process"/>
    <property type="evidence" value="ECO:0007669"/>
    <property type="project" value="TreeGrafter"/>
</dbReference>
<feature type="domain" description="HRDC" evidence="19">
    <location>
        <begin position="1431"/>
        <end position="1511"/>
    </location>
</feature>
<evidence type="ECO:0000256" key="16">
    <source>
        <dbReference type="SAM" id="SignalP"/>
    </source>
</evidence>
<name>A0AAW0MFY1_9GOBI</name>
<dbReference type="GO" id="GO:0071037">
    <property type="term" value="P:nuclear polyadenylation-dependent snRNA catabolic process"/>
    <property type="evidence" value="ECO:0007669"/>
    <property type="project" value="TreeGrafter"/>
</dbReference>
<dbReference type="InterPro" id="IPR003599">
    <property type="entry name" value="Ig_sub"/>
</dbReference>
<dbReference type="GO" id="GO:0005730">
    <property type="term" value="C:nucleolus"/>
    <property type="evidence" value="ECO:0007669"/>
    <property type="project" value="TreeGrafter"/>
</dbReference>
<feature type="domain" description="Ig-like" evidence="17">
    <location>
        <begin position="502"/>
        <end position="588"/>
    </location>
</feature>
<dbReference type="InterPro" id="IPR013098">
    <property type="entry name" value="Ig_I-set"/>
</dbReference>
<dbReference type="FunFam" id="2.60.40.10:FF:000044">
    <property type="entry name" value="Contactin 1"/>
    <property type="match status" value="1"/>
</dbReference>
<reference evidence="21" key="1">
    <citation type="submission" date="2024-04" db="EMBL/GenBank/DDBJ databases">
        <title>Salinicola lusitanus LLJ914,a marine bacterium isolated from the Okinawa Trough.</title>
        <authorList>
            <person name="Li J."/>
        </authorList>
    </citation>
    <scope>NUCLEOTIDE SEQUENCE [LARGE SCALE GENOMIC DNA]</scope>
</reference>
<dbReference type="GO" id="GO:0005886">
    <property type="term" value="C:plasma membrane"/>
    <property type="evidence" value="ECO:0007669"/>
    <property type="project" value="UniProtKB-SubCell"/>
</dbReference>
<keyword evidence="21" id="KW-1185">Reference proteome</keyword>
<organism evidence="20 21">
    <name type="scientific">Mugilogobius chulae</name>
    <name type="common">yellowstripe goby</name>
    <dbReference type="NCBI Taxonomy" id="88201"/>
    <lineage>
        <taxon>Eukaryota</taxon>
        <taxon>Metazoa</taxon>
        <taxon>Chordata</taxon>
        <taxon>Craniata</taxon>
        <taxon>Vertebrata</taxon>
        <taxon>Euteleostomi</taxon>
        <taxon>Actinopterygii</taxon>
        <taxon>Neopterygii</taxon>
        <taxon>Teleostei</taxon>
        <taxon>Neoteleostei</taxon>
        <taxon>Acanthomorphata</taxon>
        <taxon>Gobiaria</taxon>
        <taxon>Gobiiformes</taxon>
        <taxon>Gobioidei</taxon>
        <taxon>Gobiidae</taxon>
        <taxon>Gobionellinae</taxon>
        <taxon>Mugilogobius</taxon>
    </lineage>
</organism>
<feature type="domain" description="Fibronectin type-III" evidence="18">
    <location>
        <begin position="725"/>
        <end position="819"/>
    </location>
</feature>
<dbReference type="GO" id="GO:0071038">
    <property type="term" value="P:TRAMP-dependent tRNA surveillance pathway"/>
    <property type="evidence" value="ECO:0007669"/>
    <property type="project" value="TreeGrafter"/>
</dbReference>
<dbReference type="SUPFAM" id="SSF49265">
    <property type="entry name" value="Fibronectin type III"/>
    <property type="match status" value="2"/>
</dbReference>
<dbReference type="GO" id="GO:0000467">
    <property type="term" value="P:exonucleolytic trimming to generate mature 3'-end of 5.8S rRNA from tricistronic rRNA transcript (SSU-rRNA, 5.8S rRNA, LSU-rRNA)"/>
    <property type="evidence" value="ECO:0007669"/>
    <property type="project" value="InterPro"/>
</dbReference>
<keyword evidence="10" id="KW-1015">Disulfide bond</keyword>
<dbReference type="Pfam" id="PF13927">
    <property type="entry name" value="Ig_3"/>
    <property type="match status" value="2"/>
</dbReference>
<feature type="domain" description="Ig-like" evidence="17">
    <location>
        <begin position="125"/>
        <end position="216"/>
    </location>
</feature>
<keyword evidence="13" id="KW-0393">Immunoglobulin domain</keyword>
<comment type="caution">
    <text evidence="20">The sequence shown here is derived from an EMBL/GenBank/DDBJ whole genome shotgun (WGS) entry which is preliminary data.</text>
</comment>
<feature type="domain" description="Ig-like" evidence="17">
    <location>
        <begin position="29"/>
        <end position="120"/>
    </location>
</feature>
<comment type="subcellular location">
    <subcellularLocation>
        <location evidence="2">Cell membrane</location>
    </subcellularLocation>
    <subcellularLocation>
        <location evidence="1">Nucleus</location>
    </subcellularLocation>
</comment>